<proteinExistence type="predicted"/>
<dbReference type="EMBL" id="KN819337">
    <property type="protein sequence ID" value="KIJ15297.1"/>
    <property type="molecule type" value="Genomic_DNA"/>
</dbReference>
<dbReference type="OrthoDB" id="3232986at2759"/>
<gene>
    <name evidence="2" type="ORF">PAXINDRAFT_77431</name>
</gene>
<reference evidence="3" key="2">
    <citation type="submission" date="2015-01" db="EMBL/GenBank/DDBJ databases">
        <title>Evolutionary Origins and Diversification of the Mycorrhizal Mutualists.</title>
        <authorList>
            <consortium name="DOE Joint Genome Institute"/>
            <consortium name="Mycorrhizal Genomics Consortium"/>
            <person name="Kohler A."/>
            <person name="Kuo A."/>
            <person name="Nagy L.G."/>
            <person name="Floudas D."/>
            <person name="Copeland A."/>
            <person name="Barry K.W."/>
            <person name="Cichocki N."/>
            <person name="Veneault-Fourrey C."/>
            <person name="LaButti K."/>
            <person name="Lindquist E.A."/>
            <person name="Lipzen A."/>
            <person name="Lundell T."/>
            <person name="Morin E."/>
            <person name="Murat C."/>
            <person name="Riley R."/>
            <person name="Ohm R."/>
            <person name="Sun H."/>
            <person name="Tunlid A."/>
            <person name="Henrissat B."/>
            <person name="Grigoriev I.V."/>
            <person name="Hibbett D.S."/>
            <person name="Martin F."/>
        </authorList>
    </citation>
    <scope>NUCLEOTIDE SEQUENCE [LARGE SCALE GENOMIC DNA]</scope>
    <source>
        <strain evidence="3">ATCC 200175</strain>
    </source>
</reference>
<protein>
    <submittedName>
        <fullName evidence="2">Uncharacterized protein</fullName>
    </submittedName>
</protein>
<accession>A0A0C9U7A3</accession>
<keyword evidence="1" id="KW-0732">Signal</keyword>
<sequence length="210" mass="23664">IPPNFLIAICTLTDFCYLAQATSFTDKSIRKVAGVLQEFHDHKEAILRAEAQTGKNGPILSWTIPKLELLQSVVPSIQKSGVVMQWTADITECAHVEEIKIPARSGNNQNYYSQISRHLDCLEKCFCFDLATYIESHPEVTDLGDDNEAFEQDNKHDRDPNNLSLFKYHSPTCVIVNYTISEAKHPKALKPHRIFSTATTGFRVTNKPSL</sequence>
<organism evidence="2 3">
    <name type="scientific">Paxillus involutus ATCC 200175</name>
    <dbReference type="NCBI Taxonomy" id="664439"/>
    <lineage>
        <taxon>Eukaryota</taxon>
        <taxon>Fungi</taxon>
        <taxon>Dikarya</taxon>
        <taxon>Basidiomycota</taxon>
        <taxon>Agaricomycotina</taxon>
        <taxon>Agaricomycetes</taxon>
        <taxon>Agaricomycetidae</taxon>
        <taxon>Boletales</taxon>
        <taxon>Paxilineae</taxon>
        <taxon>Paxillaceae</taxon>
        <taxon>Paxillus</taxon>
    </lineage>
</organism>
<reference evidence="2 3" key="1">
    <citation type="submission" date="2014-06" db="EMBL/GenBank/DDBJ databases">
        <authorList>
            <consortium name="DOE Joint Genome Institute"/>
            <person name="Kuo A."/>
            <person name="Kohler A."/>
            <person name="Nagy L.G."/>
            <person name="Floudas D."/>
            <person name="Copeland A."/>
            <person name="Barry K.W."/>
            <person name="Cichocki N."/>
            <person name="Veneault-Fourrey C."/>
            <person name="LaButti K."/>
            <person name="Lindquist E.A."/>
            <person name="Lipzen A."/>
            <person name="Lundell T."/>
            <person name="Morin E."/>
            <person name="Murat C."/>
            <person name="Sun H."/>
            <person name="Tunlid A."/>
            <person name="Henrissat B."/>
            <person name="Grigoriev I.V."/>
            <person name="Hibbett D.S."/>
            <person name="Martin F."/>
            <person name="Nordberg H.P."/>
            <person name="Cantor M.N."/>
            <person name="Hua S.X."/>
        </authorList>
    </citation>
    <scope>NUCLEOTIDE SEQUENCE [LARGE SCALE GENOMIC DNA]</scope>
    <source>
        <strain evidence="2 3">ATCC 200175</strain>
    </source>
</reference>
<keyword evidence="3" id="KW-1185">Reference proteome</keyword>
<feature type="chain" id="PRO_5002214175" evidence="1">
    <location>
        <begin position="22"/>
        <end position="210"/>
    </location>
</feature>
<dbReference type="AlphaFoldDB" id="A0A0C9U7A3"/>
<evidence type="ECO:0000313" key="3">
    <source>
        <dbReference type="Proteomes" id="UP000053647"/>
    </source>
</evidence>
<dbReference type="HOGENOM" id="CLU_064991_1_0_1"/>
<feature type="non-terminal residue" evidence="2">
    <location>
        <position position="1"/>
    </location>
</feature>
<feature type="signal peptide" evidence="1">
    <location>
        <begin position="1"/>
        <end position="21"/>
    </location>
</feature>
<dbReference type="Proteomes" id="UP000053647">
    <property type="component" value="Unassembled WGS sequence"/>
</dbReference>
<evidence type="ECO:0000256" key="1">
    <source>
        <dbReference type="SAM" id="SignalP"/>
    </source>
</evidence>
<name>A0A0C9U7A3_PAXIN</name>
<evidence type="ECO:0000313" key="2">
    <source>
        <dbReference type="EMBL" id="KIJ15297.1"/>
    </source>
</evidence>